<protein>
    <submittedName>
        <fullName evidence="2">Uncharacterized protein</fullName>
    </submittedName>
</protein>
<evidence type="ECO:0000313" key="3">
    <source>
        <dbReference type="Proteomes" id="UP000199029"/>
    </source>
</evidence>
<reference evidence="3" key="1">
    <citation type="submission" date="2016-10" db="EMBL/GenBank/DDBJ databases">
        <authorList>
            <person name="Varghese N."/>
            <person name="Submissions S."/>
        </authorList>
    </citation>
    <scope>NUCLEOTIDE SEQUENCE [LARGE SCALE GENOMIC DNA]</scope>
    <source>
        <strain evidence="3">OR362-8,ATCC BAA-1266,JCM 13504</strain>
    </source>
</reference>
<organism evidence="2 3">
    <name type="scientific">Hymenobacter arizonensis</name>
    <name type="common">Siccationidurans arizonensis</name>
    <dbReference type="NCBI Taxonomy" id="1227077"/>
    <lineage>
        <taxon>Bacteria</taxon>
        <taxon>Pseudomonadati</taxon>
        <taxon>Bacteroidota</taxon>
        <taxon>Cytophagia</taxon>
        <taxon>Cytophagales</taxon>
        <taxon>Hymenobacteraceae</taxon>
        <taxon>Hymenobacter</taxon>
    </lineage>
</organism>
<dbReference type="AlphaFoldDB" id="A0A1I5U1X8"/>
<accession>A0A1I5U1X8</accession>
<proteinExistence type="predicted"/>
<evidence type="ECO:0000256" key="1">
    <source>
        <dbReference type="SAM" id="MobiDB-lite"/>
    </source>
</evidence>
<evidence type="ECO:0000313" key="2">
    <source>
        <dbReference type="EMBL" id="SFP88857.1"/>
    </source>
</evidence>
<gene>
    <name evidence="2" type="ORF">SAMN04515668_0703</name>
</gene>
<sequence>MLLLQVSEGGTFALAAELTKRGLAHREPVLKRSQNGDTDEADALFSLLEWEESGHLLPHALLQRALREAGNQPLYITHPEGACKLMHRYWRLSRTERPLADYVFPFLEANPHEVHVLLELCSPNASVNGGPRYRAGLEESTVEMLATSLGPKLYEMARQLHGPEPVDHYPGDPHDSTPPTPEDRLRQFIYLYEQRNKPSISEEVIEE</sequence>
<feature type="compositionally biased region" description="Basic and acidic residues" evidence="1">
    <location>
        <begin position="164"/>
        <end position="183"/>
    </location>
</feature>
<feature type="region of interest" description="Disordered" evidence="1">
    <location>
        <begin position="162"/>
        <end position="183"/>
    </location>
</feature>
<dbReference type="Proteomes" id="UP000199029">
    <property type="component" value="Unassembled WGS sequence"/>
</dbReference>
<name>A0A1I5U1X8_HYMAR</name>
<keyword evidence="3" id="KW-1185">Reference proteome</keyword>
<dbReference type="STRING" id="1227077.SAMN04515668_0703"/>
<dbReference type="EMBL" id="FOXS01000001">
    <property type="protein sequence ID" value="SFP88857.1"/>
    <property type="molecule type" value="Genomic_DNA"/>
</dbReference>